<accession>A0ABD1NRP6</accession>
<sequence>MIGELLYPYMPSLSDPNCATRRKSMKEERSPIVVASSIQNTPNELELMKRCPAELKAKQKNIPKEFVTDQHSLFLKDILEKPLPKKLKILQLTSYEDGNNPVGHLDRYTSWIKLQGASDPIM</sequence>
<name>A0ABD1NRP6_9LAMI</name>
<evidence type="ECO:0000313" key="2">
    <source>
        <dbReference type="Proteomes" id="UP001604336"/>
    </source>
</evidence>
<protein>
    <submittedName>
        <fullName evidence="1">Uncharacterized protein</fullName>
    </submittedName>
</protein>
<reference evidence="2" key="1">
    <citation type="submission" date="2024-07" db="EMBL/GenBank/DDBJ databases">
        <title>Two chromosome-level genome assemblies of Korean endemic species Abeliophyllum distichum and Forsythia ovata (Oleaceae).</title>
        <authorList>
            <person name="Jang H."/>
        </authorList>
    </citation>
    <scope>NUCLEOTIDE SEQUENCE [LARGE SCALE GENOMIC DNA]</scope>
</reference>
<dbReference type="Proteomes" id="UP001604336">
    <property type="component" value="Unassembled WGS sequence"/>
</dbReference>
<gene>
    <name evidence="1" type="ORF">Adt_48192</name>
</gene>
<evidence type="ECO:0000313" key="1">
    <source>
        <dbReference type="EMBL" id="KAL2454308.1"/>
    </source>
</evidence>
<dbReference type="EMBL" id="JBFOLK010000413">
    <property type="protein sequence ID" value="KAL2454308.1"/>
    <property type="molecule type" value="Genomic_DNA"/>
</dbReference>
<proteinExistence type="predicted"/>
<comment type="caution">
    <text evidence="1">The sequence shown here is derived from an EMBL/GenBank/DDBJ whole genome shotgun (WGS) entry which is preliminary data.</text>
</comment>
<dbReference type="AlphaFoldDB" id="A0ABD1NRP6"/>
<keyword evidence="2" id="KW-1185">Reference proteome</keyword>
<organism evidence="1 2">
    <name type="scientific">Abeliophyllum distichum</name>
    <dbReference type="NCBI Taxonomy" id="126358"/>
    <lineage>
        <taxon>Eukaryota</taxon>
        <taxon>Viridiplantae</taxon>
        <taxon>Streptophyta</taxon>
        <taxon>Embryophyta</taxon>
        <taxon>Tracheophyta</taxon>
        <taxon>Spermatophyta</taxon>
        <taxon>Magnoliopsida</taxon>
        <taxon>eudicotyledons</taxon>
        <taxon>Gunneridae</taxon>
        <taxon>Pentapetalae</taxon>
        <taxon>asterids</taxon>
        <taxon>lamiids</taxon>
        <taxon>Lamiales</taxon>
        <taxon>Oleaceae</taxon>
        <taxon>Forsythieae</taxon>
        <taxon>Abeliophyllum</taxon>
    </lineage>
</organism>